<dbReference type="Pfam" id="PF03734">
    <property type="entry name" value="YkuD"/>
    <property type="match status" value="1"/>
</dbReference>
<keyword evidence="1" id="KW-0732">Signal</keyword>
<dbReference type="Proteomes" id="UP001241537">
    <property type="component" value="Unassembled WGS sequence"/>
</dbReference>
<evidence type="ECO:0000313" key="4">
    <source>
        <dbReference type="Proteomes" id="UP001241537"/>
    </source>
</evidence>
<proteinExistence type="predicted"/>
<evidence type="ECO:0000256" key="1">
    <source>
        <dbReference type="SAM" id="SignalP"/>
    </source>
</evidence>
<dbReference type="InterPro" id="IPR005490">
    <property type="entry name" value="LD_TPept_cat_dom"/>
</dbReference>
<feature type="chain" id="PRO_5042044792" evidence="1">
    <location>
        <begin position="31"/>
        <end position="297"/>
    </location>
</feature>
<feature type="signal peptide" evidence="1">
    <location>
        <begin position="1"/>
        <end position="30"/>
    </location>
</feature>
<feature type="domain" description="L,D-TPase catalytic" evidence="2">
    <location>
        <begin position="105"/>
        <end position="245"/>
    </location>
</feature>
<sequence>MRKKNIGIRYLAAGALLCGALLLGSDSAEAAVVTKNTAQAEQRFAELSFEPSRFVLPEDARALVVVEGFAVNGGRSVYQAEYTADPKLWNRARVTVFTKNTEGSWTEKIQSAAVYGWGGMSNHRHSGDGSTPIGLWKADTPFGLKAAEPGFPADYIQISRSARKQFWSDMSNRLETNGDIAAQKGERLWADWATTIYDYALNSGFNRDRAQPGTGTALFLHCTKAGKPSTAGCVAMDPEAMKGILRLYARGGLYVAQAPESQFESVYTAYSETGAAAAGEFRASWRQLPETQTIVLE</sequence>
<protein>
    <submittedName>
        <fullName evidence="3">L,D-peptidoglycan transpeptidase YkuD (ErfK/YbiS/YcfS/YnhG family)</fullName>
    </submittedName>
</protein>
<dbReference type="GO" id="GO:0016740">
    <property type="term" value="F:transferase activity"/>
    <property type="evidence" value="ECO:0007669"/>
    <property type="project" value="InterPro"/>
</dbReference>
<dbReference type="PANTHER" id="PTHR38589">
    <property type="entry name" value="BLR0621 PROTEIN"/>
    <property type="match status" value="1"/>
</dbReference>
<evidence type="ECO:0000259" key="2">
    <source>
        <dbReference type="Pfam" id="PF03734"/>
    </source>
</evidence>
<dbReference type="AlphaFoldDB" id="A0AAE3V9C1"/>
<organism evidence="3 4">
    <name type="scientific">Moryella indoligenes</name>
    <dbReference type="NCBI Taxonomy" id="371674"/>
    <lineage>
        <taxon>Bacteria</taxon>
        <taxon>Bacillati</taxon>
        <taxon>Bacillota</taxon>
        <taxon>Clostridia</taxon>
        <taxon>Lachnospirales</taxon>
        <taxon>Lachnospiraceae</taxon>
        <taxon>Moryella</taxon>
    </lineage>
</organism>
<comment type="caution">
    <text evidence="3">The sequence shown here is derived from an EMBL/GenBank/DDBJ whole genome shotgun (WGS) entry which is preliminary data.</text>
</comment>
<keyword evidence="4" id="KW-1185">Reference proteome</keyword>
<accession>A0AAE3V9C1</accession>
<dbReference type="PANTHER" id="PTHR38589:SF1">
    <property type="entry name" value="BLR0621 PROTEIN"/>
    <property type="match status" value="1"/>
</dbReference>
<evidence type="ECO:0000313" key="3">
    <source>
        <dbReference type="EMBL" id="MDQ0152162.1"/>
    </source>
</evidence>
<dbReference type="RefSeq" id="WP_307253551.1">
    <property type="nucleotide sequence ID" value="NZ_JAUSTO010000004.1"/>
</dbReference>
<gene>
    <name evidence="3" type="ORF">J2S20_000847</name>
</gene>
<dbReference type="EMBL" id="JAUSTO010000004">
    <property type="protein sequence ID" value="MDQ0152162.1"/>
    <property type="molecule type" value="Genomic_DNA"/>
</dbReference>
<reference evidence="3" key="1">
    <citation type="submission" date="2023-07" db="EMBL/GenBank/DDBJ databases">
        <title>Genomic Encyclopedia of Type Strains, Phase IV (KMG-IV): sequencing the most valuable type-strain genomes for metagenomic binning, comparative biology and taxonomic classification.</title>
        <authorList>
            <person name="Goeker M."/>
        </authorList>
    </citation>
    <scope>NUCLEOTIDE SEQUENCE</scope>
    <source>
        <strain evidence="3">DSM 19659</strain>
    </source>
</reference>
<name>A0AAE3V9C1_9FIRM</name>